<feature type="compositionally biased region" description="Polar residues" evidence="2">
    <location>
        <begin position="410"/>
        <end position="425"/>
    </location>
</feature>
<feature type="coiled-coil region" evidence="1">
    <location>
        <begin position="650"/>
        <end position="677"/>
    </location>
</feature>
<dbReference type="GeneID" id="25908589"/>
<accession>A0A0L0FRR5</accession>
<evidence type="ECO:0000256" key="2">
    <source>
        <dbReference type="SAM" id="MobiDB-lite"/>
    </source>
</evidence>
<feature type="region of interest" description="Disordered" evidence="2">
    <location>
        <begin position="395"/>
        <end position="498"/>
    </location>
</feature>
<feature type="compositionally biased region" description="Polar residues" evidence="2">
    <location>
        <begin position="325"/>
        <end position="346"/>
    </location>
</feature>
<dbReference type="InterPro" id="IPR046347">
    <property type="entry name" value="bZIP_sf"/>
</dbReference>
<feature type="compositionally biased region" description="Basic and acidic residues" evidence="2">
    <location>
        <begin position="11"/>
        <end position="20"/>
    </location>
</feature>
<dbReference type="AlphaFoldDB" id="A0A0L0FRR5"/>
<dbReference type="RefSeq" id="XP_014153419.1">
    <property type="nucleotide sequence ID" value="XM_014297944.1"/>
</dbReference>
<feature type="region of interest" description="Disordered" evidence="2">
    <location>
        <begin position="594"/>
        <end position="638"/>
    </location>
</feature>
<feature type="compositionally biased region" description="Polar residues" evidence="2">
    <location>
        <begin position="187"/>
        <end position="205"/>
    </location>
</feature>
<evidence type="ECO:0000313" key="4">
    <source>
        <dbReference type="EMBL" id="KNC79517.1"/>
    </source>
</evidence>
<feature type="compositionally biased region" description="Low complexity" evidence="2">
    <location>
        <begin position="453"/>
        <end position="476"/>
    </location>
</feature>
<feature type="compositionally biased region" description="Low complexity" evidence="2">
    <location>
        <begin position="62"/>
        <end position="73"/>
    </location>
</feature>
<evidence type="ECO:0000256" key="1">
    <source>
        <dbReference type="SAM" id="Coils"/>
    </source>
</evidence>
<feature type="compositionally biased region" description="Low complexity" evidence="2">
    <location>
        <begin position="218"/>
        <end position="228"/>
    </location>
</feature>
<evidence type="ECO:0000259" key="3">
    <source>
        <dbReference type="PROSITE" id="PS50217"/>
    </source>
</evidence>
<name>A0A0L0FRR5_9EUKA</name>
<keyword evidence="1" id="KW-0175">Coiled coil</keyword>
<feature type="domain" description="BZIP" evidence="3">
    <location>
        <begin position="624"/>
        <end position="681"/>
    </location>
</feature>
<feature type="compositionally biased region" description="Polar residues" evidence="2">
    <location>
        <begin position="609"/>
        <end position="619"/>
    </location>
</feature>
<dbReference type="CDD" id="cd12193">
    <property type="entry name" value="bZIP_GCN4"/>
    <property type="match status" value="1"/>
</dbReference>
<feature type="compositionally biased region" description="Low complexity" evidence="2">
    <location>
        <begin position="426"/>
        <end position="442"/>
    </location>
</feature>
<dbReference type="SUPFAM" id="SSF57959">
    <property type="entry name" value="Leucine zipper domain"/>
    <property type="match status" value="1"/>
</dbReference>
<keyword evidence="5" id="KW-1185">Reference proteome</keyword>
<reference evidence="4 5" key="1">
    <citation type="submission" date="2011-02" db="EMBL/GenBank/DDBJ databases">
        <title>The Genome Sequence of Sphaeroforma arctica JP610.</title>
        <authorList>
            <consortium name="The Broad Institute Genome Sequencing Platform"/>
            <person name="Russ C."/>
            <person name="Cuomo C."/>
            <person name="Young S.K."/>
            <person name="Zeng Q."/>
            <person name="Gargeya S."/>
            <person name="Alvarado L."/>
            <person name="Berlin A."/>
            <person name="Chapman S.B."/>
            <person name="Chen Z."/>
            <person name="Freedman E."/>
            <person name="Gellesch M."/>
            <person name="Goldberg J."/>
            <person name="Griggs A."/>
            <person name="Gujja S."/>
            <person name="Heilman E."/>
            <person name="Heiman D."/>
            <person name="Howarth C."/>
            <person name="Mehta T."/>
            <person name="Neiman D."/>
            <person name="Pearson M."/>
            <person name="Roberts A."/>
            <person name="Saif S."/>
            <person name="Shea T."/>
            <person name="Shenoy N."/>
            <person name="Sisk P."/>
            <person name="Stolte C."/>
            <person name="Sykes S."/>
            <person name="White J."/>
            <person name="Yandava C."/>
            <person name="Burger G."/>
            <person name="Gray M.W."/>
            <person name="Holland P.W.H."/>
            <person name="King N."/>
            <person name="Lang F.B.F."/>
            <person name="Roger A.J."/>
            <person name="Ruiz-Trillo I."/>
            <person name="Haas B."/>
            <person name="Nusbaum C."/>
            <person name="Birren B."/>
        </authorList>
    </citation>
    <scope>NUCLEOTIDE SEQUENCE [LARGE SCALE GENOMIC DNA]</scope>
    <source>
        <strain evidence="4 5">JP610</strain>
    </source>
</reference>
<dbReference type="PROSITE" id="PS50217">
    <property type="entry name" value="BZIP"/>
    <property type="match status" value="1"/>
</dbReference>
<feature type="compositionally biased region" description="Basic and acidic residues" evidence="2">
    <location>
        <begin position="621"/>
        <end position="633"/>
    </location>
</feature>
<dbReference type="Proteomes" id="UP000054560">
    <property type="component" value="Unassembled WGS sequence"/>
</dbReference>
<sequence>QSAGQGARRHAATDRPKNVHENTLSVPLQAIPKLPPDHRNSTNGVQGGGDADISARTRTRTRTATSPTRATRAQQSPGTDRGQDIGPDGSDRATKPAEGVADTPAEGREVTDTQPGTAEPQADDADTLQPDDNKQAMDSKSPTPNLPPSSGEVAGSQDQPAAHMANVSLVLERSQQQGPAQEKGDQRQPQQTSEETYKSSAPQNDQQDDHAVYGETHTQTQTQTQTQTGSDNQLSGPARGDRADLGSEAQAMPLQEQHASNGNAKDKSDAQVQIEAELLQSIPQPPQCEYMGPQTRYSSTGYQEQPPGAQSAQGQAPQGYQQSSHYTQGSQYQHMYTQHGNGQQAYAQGAPMQGYNNGSTNTQAPPYAVQGNYLQSMHAAADPSQQSHLMYDSRQYSQQPYPPQPMSQSHLSNSNTLSRQNSFTRQQQGQHPQHLMQQQPPMYTNTHPDTHRQQSNRSQHSRQDSQSRTNPTSRTQSRTHSRTHSPSMSAMSRGNSQTNMLSQATHQHPYNYSKASNSGSGILPAPPMALPEPPAQYSHVLNESMHARETGTDANSNANAMTGMYTASSNGVYRSGSGRSVVMAGTIIDRLNSGIQDAPASSGRKRKASTASLSSNQDLVGTDKKSRNREAARRCRQKKNNKLVTLPAAISVITDEIADLRRRQAVLQAEKQKLEAKLFQHTCVLPKT</sequence>
<protein>
    <recommendedName>
        <fullName evidence="3">BZIP domain-containing protein</fullName>
    </recommendedName>
</protein>
<dbReference type="PROSITE" id="PS00036">
    <property type="entry name" value="BZIP_BASIC"/>
    <property type="match status" value="1"/>
</dbReference>
<dbReference type="GO" id="GO:0003700">
    <property type="term" value="F:DNA-binding transcription factor activity"/>
    <property type="evidence" value="ECO:0007669"/>
    <property type="project" value="InterPro"/>
</dbReference>
<evidence type="ECO:0000313" key="5">
    <source>
        <dbReference type="Proteomes" id="UP000054560"/>
    </source>
</evidence>
<organism evidence="4 5">
    <name type="scientific">Sphaeroforma arctica JP610</name>
    <dbReference type="NCBI Taxonomy" id="667725"/>
    <lineage>
        <taxon>Eukaryota</taxon>
        <taxon>Ichthyosporea</taxon>
        <taxon>Ichthyophonida</taxon>
        <taxon>Sphaeroforma</taxon>
    </lineage>
</organism>
<gene>
    <name evidence="4" type="ORF">SARC_08085</name>
</gene>
<dbReference type="Gene3D" id="1.20.5.170">
    <property type="match status" value="1"/>
</dbReference>
<dbReference type="EMBL" id="KQ242290">
    <property type="protein sequence ID" value="KNC79517.1"/>
    <property type="molecule type" value="Genomic_DNA"/>
</dbReference>
<dbReference type="InterPro" id="IPR004827">
    <property type="entry name" value="bZIP"/>
</dbReference>
<feature type="compositionally biased region" description="Low complexity" evidence="2">
    <location>
        <begin position="305"/>
        <end position="324"/>
    </location>
</feature>
<feature type="non-terminal residue" evidence="4">
    <location>
        <position position="1"/>
    </location>
</feature>
<feature type="region of interest" description="Disordered" evidence="2">
    <location>
        <begin position="1"/>
        <end position="367"/>
    </location>
</feature>
<proteinExistence type="predicted"/>
<dbReference type="SMART" id="SM00338">
    <property type="entry name" value="BRLZ"/>
    <property type="match status" value="1"/>
</dbReference>
<feature type="compositionally biased region" description="Polar residues" evidence="2">
    <location>
        <begin position="354"/>
        <end position="364"/>
    </location>
</feature>